<evidence type="ECO:0008006" key="4">
    <source>
        <dbReference type="Google" id="ProtNLM"/>
    </source>
</evidence>
<dbReference type="Proteomes" id="UP000694701">
    <property type="component" value="Unplaced"/>
</dbReference>
<evidence type="ECO:0000256" key="1">
    <source>
        <dbReference type="SAM" id="MobiDB-lite"/>
    </source>
</evidence>
<protein>
    <recommendedName>
        <fullName evidence="4">Small EDRK-rich factor 2</fullName>
    </recommendedName>
</protein>
<name>A0A8C2HN32_CYPCA</name>
<feature type="region of interest" description="Disordered" evidence="1">
    <location>
        <begin position="1"/>
        <end position="40"/>
    </location>
</feature>
<evidence type="ECO:0000313" key="3">
    <source>
        <dbReference type="Proteomes" id="UP000694701"/>
    </source>
</evidence>
<proteinExistence type="predicted"/>
<organism evidence="2 3">
    <name type="scientific">Cyprinus carpio</name>
    <name type="common">Common carp</name>
    <dbReference type="NCBI Taxonomy" id="7962"/>
    <lineage>
        <taxon>Eukaryota</taxon>
        <taxon>Metazoa</taxon>
        <taxon>Chordata</taxon>
        <taxon>Craniata</taxon>
        <taxon>Vertebrata</taxon>
        <taxon>Euteleostomi</taxon>
        <taxon>Actinopterygii</taxon>
        <taxon>Neopterygii</taxon>
        <taxon>Teleostei</taxon>
        <taxon>Ostariophysi</taxon>
        <taxon>Cypriniformes</taxon>
        <taxon>Cyprinidae</taxon>
        <taxon>Cyprininae</taxon>
        <taxon>Cyprinus</taxon>
    </lineage>
</organism>
<dbReference type="Ensembl" id="ENSCCRT00020060681.1">
    <property type="protein sequence ID" value="ENSCCRP00020055205.1"/>
    <property type="gene ID" value="ENSCCRG00020025602.1"/>
</dbReference>
<sequence>MQKGKRNDDGLSAAARKQRDAEIMQQKQKKANEKTDSKAK</sequence>
<evidence type="ECO:0000313" key="2">
    <source>
        <dbReference type="Ensembl" id="ENSCCRP00020055205.1"/>
    </source>
</evidence>
<feature type="compositionally biased region" description="Basic and acidic residues" evidence="1">
    <location>
        <begin position="30"/>
        <end position="40"/>
    </location>
</feature>
<dbReference type="AlphaFoldDB" id="A0A8C2HN32"/>
<accession>A0A8C2HN32</accession>
<reference evidence="2" key="1">
    <citation type="submission" date="2025-08" db="UniProtKB">
        <authorList>
            <consortium name="Ensembl"/>
        </authorList>
    </citation>
    <scope>IDENTIFICATION</scope>
</reference>